<protein>
    <submittedName>
        <fullName evidence="5">DNA recombination protein RmuC</fullName>
    </submittedName>
</protein>
<evidence type="ECO:0000256" key="3">
    <source>
        <dbReference type="ARBA" id="ARBA00023054"/>
    </source>
</evidence>
<organism evidence="5 6">
    <name type="scientific">Candidatus Faecivivens stercoravium</name>
    <dbReference type="NCBI Taxonomy" id="2840803"/>
    <lineage>
        <taxon>Bacteria</taxon>
        <taxon>Bacillati</taxon>
        <taxon>Bacillota</taxon>
        <taxon>Clostridia</taxon>
        <taxon>Eubacteriales</taxon>
        <taxon>Oscillospiraceae</taxon>
        <taxon>Oscillospiraceae incertae sedis</taxon>
        <taxon>Candidatus Faecivivens</taxon>
    </lineage>
</organism>
<evidence type="ECO:0000313" key="5">
    <source>
        <dbReference type="EMBL" id="HIR61617.1"/>
    </source>
</evidence>
<name>A0A9D1DZ24_9FIRM</name>
<evidence type="ECO:0000256" key="1">
    <source>
        <dbReference type="ARBA" id="ARBA00003416"/>
    </source>
</evidence>
<sequence length="425" mass="46270">MESLILALVLLSVILSAAGFWAALMALRAARRAGRDTADDLEELLDEALARMEGTLSDASSRQASRAAETFGSLIAQNQHTASAAQQSSLQAMERQLYASQASTADALRAQSEEMRRALRQMQADTRESLEKIRASVDEQLQTTLERRVGESFKAVSGQLEQVYKGLGEMQALAAGVGDLKKILGNVKTRGILGEVQLSALLSEILAPEQYLENAATVPGSSARVEFAVRMPGEEGHPVLMPVDSKFPADAYMALQDAYESADPARVKEAGAQLESRLKSFAKDIRDKYISPPDTTAFGVMFLPFEGLYAEAVNRGMVEALQREYGVSIAGPSTMAALLNALQMGFRSVALSKRSQEVWRLLGAVRTEFDRFAEVLASTQKRLQLAGDDLDKLVGARTRAISRKLREVERLDPDSAREALDSPED</sequence>
<evidence type="ECO:0000256" key="4">
    <source>
        <dbReference type="ARBA" id="ARBA00023172"/>
    </source>
</evidence>
<evidence type="ECO:0000256" key="2">
    <source>
        <dbReference type="ARBA" id="ARBA00009840"/>
    </source>
</evidence>
<dbReference type="Proteomes" id="UP000824241">
    <property type="component" value="Unassembled WGS sequence"/>
</dbReference>
<dbReference type="EMBL" id="DVHA01000279">
    <property type="protein sequence ID" value="HIR61617.1"/>
    <property type="molecule type" value="Genomic_DNA"/>
</dbReference>
<reference evidence="5" key="2">
    <citation type="journal article" date="2021" name="PeerJ">
        <title>Extensive microbial diversity within the chicken gut microbiome revealed by metagenomics and culture.</title>
        <authorList>
            <person name="Gilroy R."/>
            <person name="Ravi A."/>
            <person name="Getino M."/>
            <person name="Pursley I."/>
            <person name="Horton D.L."/>
            <person name="Alikhan N.F."/>
            <person name="Baker D."/>
            <person name="Gharbi K."/>
            <person name="Hall N."/>
            <person name="Watson M."/>
            <person name="Adriaenssens E.M."/>
            <person name="Foster-Nyarko E."/>
            <person name="Jarju S."/>
            <person name="Secka A."/>
            <person name="Antonio M."/>
            <person name="Oren A."/>
            <person name="Chaudhuri R.R."/>
            <person name="La Ragione R."/>
            <person name="Hildebrand F."/>
            <person name="Pallen M.J."/>
        </authorList>
    </citation>
    <scope>NUCLEOTIDE SEQUENCE</scope>
    <source>
        <strain evidence="5">CHK189-12415</strain>
    </source>
</reference>
<keyword evidence="3" id="KW-0175">Coiled coil</keyword>
<dbReference type="InterPro" id="IPR003798">
    <property type="entry name" value="DNA_recombination_RmuC"/>
</dbReference>
<proteinExistence type="inferred from homology"/>
<dbReference type="PANTHER" id="PTHR30563">
    <property type="entry name" value="DNA RECOMBINATION PROTEIN RMUC"/>
    <property type="match status" value="1"/>
</dbReference>
<keyword evidence="4" id="KW-0233">DNA recombination</keyword>
<dbReference type="Pfam" id="PF02646">
    <property type="entry name" value="RmuC"/>
    <property type="match status" value="1"/>
</dbReference>
<gene>
    <name evidence="5" type="primary">rmuC</name>
    <name evidence="5" type="ORF">IAB37_08600</name>
</gene>
<dbReference type="PANTHER" id="PTHR30563:SF0">
    <property type="entry name" value="DNA RECOMBINATION PROTEIN RMUC"/>
    <property type="match status" value="1"/>
</dbReference>
<evidence type="ECO:0000313" key="6">
    <source>
        <dbReference type="Proteomes" id="UP000824241"/>
    </source>
</evidence>
<comment type="function">
    <text evidence="1">Involved in DNA recombination.</text>
</comment>
<accession>A0A9D1DZ24</accession>
<comment type="caution">
    <text evidence="5">The sequence shown here is derived from an EMBL/GenBank/DDBJ whole genome shotgun (WGS) entry which is preliminary data.</text>
</comment>
<dbReference type="AlphaFoldDB" id="A0A9D1DZ24"/>
<dbReference type="GO" id="GO:0006310">
    <property type="term" value="P:DNA recombination"/>
    <property type="evidence" value="ECO:0007669"/>
    <property type="project" value="UniProtKB-KW"/>
</dbReference>
<comment type="similarity">
    <text evidence="2">Belongs to the RmuC family.</text>
</comment>
<reference evidence="5" key="1">
    <citation type="submission" date="2020-10" db="EMBL/GenBank/DDBJ databases">
        <authorList>
            <person name="Gilroy R."/>
        </authorList>
    </citation>
    <scope>NUCLEOTIDE SEQUENCE</scope>
    <source>
        <strain evidence="5">CHK189-12415</strain>
    </source>
</reference>